<gene>
    <name evidence="3" type="ORF">RAG0_12548</name>
</gene>
<keyword evidence="1" id="KW-0175">Coiled coil</keyword>
<proteinExistence type="predicted"/>
<dbReference type="Proteomes" id="UP000178912">
    <property type="component" value="Unassembled WGS sequence"/>
</dbReference>
<reference evidence="4" key="1">
    <citation type="submission" date="2016-03" db="EMBL/GenBank/DDBJ databases">
        <authorList>
            <person name="Guldener U."/>
        </authorList>
    </citation>
    <scope>NUCLEOTIDE SEQUENCE [LARGE SCALE GENOMIC DNA]</scope>
    <source>
        <strain evidence="4">04CH-RAC-A.6.1</strain>
    </source>
</reference>
<keyword evidence="4" id="KW-1185">Reference proteome</keyword>
<evidence type="ECO:0000313" key="3">
    <source>
        <dbReference type="EMBL" id="CZT06979.1"/>
    </source>
</evidence>
<dbReference type="AlphaFoldDB" id="A0A1E1LBC9"/>
<feature type="coiled-coil region" evidence="1">
    <location>
        <begin position="269"/>
        <end position="296"/>
    </location>
</feature>
<accession>A0A1E1LBC9</accession>
<dbReference type="OrthoDB" id="5324651at2759"/>
<dbReference type="EMBL" id="FJUX01000091">
    <property type="protein sequence ID" value="CZT06979.1"/>
    <property type="molecule type" value="Genomic_DNA"/>
</dbReference>
<sequence>MAKNRPDERSVYLALKNVFKGPDAELRTLKKIRKRIQKHLDNKDAEVCALVAEHNIENVCNAAKALLQDDIFASTLRAKIRFPEVFDVSPAQSAERVVSEAKAARSDSDAIRDAAEGHQETWTTLEVNELELALEGKGKEPVQVQATLEDACYVFGCKTMGAILLKEGWDCPESVELNIWARVFRRNEDKFDAEKLVELEKPFPELLDSIAQLRHTAVHRIRVSAITVQQFIAEAESFAVILDNDTCSRMLSRLRQEAQHVIDDLGRNKDLLESMLKKKFQEIDAQRRELDRLECKVVEDMLREDKEYQNLASANLERAILAATASQQIASTSEHDTSSEAEVDFESSGRTSFGQNGGNDHHSPSLYIVLN</sequence>
<evidence type="ECO:0000256" key="2">
    <source>
        <dbReference type="SAM" id="MobiDB-lite"/>
    </source>
</evidence>
<feature type="region of interest" description="Disordered" evidence="2">
    <location>
        <begin position="330"/>
        <end position="371"/>
    </location>
</feature>
<protein>
    <submittedName>
        <fullName evidence="3">Uncharacterized protein</fullName>
    </submittedName>
</protein>
<evidence type="ECO:0000313" key="4">
    <source>
        <dbReference type="Proteomes" id="UP000178912"/>
    </source>
</evidence>
<name>A0A1E1LBC9_9HELO</name>
<evidence type="ECO:0000256" key="1">
    <source>
        <dbReference type="SAM" id="Coils"/>
    </source>
</evidence>
<organism evidence="3 4">
    <name type="scientific">Rhynchosporium agropyri</name>
    <dbReference type="NCBI Taxonomy" id="914238"/>
    <lineage>
        <taxon>Eukaryota</taxon>
        <taxon>Fungi</taxon>
        <taxon>Dikarya</taxon>
        <taxon>Ascomycota</taxon>
        <taxon>Pezizomycotina</taxon>
        <taxon>Leotiomycetes</taxon>
        <taxon>Helotiales</taxon>
        <taxon>Ploettnerulaceae</taxon>
        <taxon>Rhynchosporium</taxon>
    </lineage>
</organism>